<keyword evidence="5" id="KW-0653">Protein transport</keyword>
<evidence type="ECO:0000256" key="10">
    <source>
        <dbReference type="SAM" id="MobiDB-lite"/>
    </source>
</evidence>
<protein>
    <submittedName>
        <fullName evidence="12">Nucleoporin</fullName>
    </submittedName>
</protein>
<feature type="compositionally biased region" description="Polar residues" evidence="10">
    <location>
        <begin position="491"/>
        <end position="512"/>
    </location>
</feature>
<evidence type="ECO:0000259" key="11">
    <source>
        <dbReference type="PROSITE" id="PS51434"/>
    </source>
</evidence>
<dbReference type="GO" id="GO:0006606">
    <property type="term" value="P:protein import into nucleus"/>
    <property type="evidence" value="ECO:0007669"/>
    <property type="project" value="TreeGrafter"/>
</dbReference>
<dbReference type="GO" id="GO:0048573">
    <property type="term" value="P:photoperiodism, flowering"/>
    <property type="evidence" value="ECO:0007669"/>
    <property type="project" value="UniProtKB-ARBA"/>
</dbReference>
<dbReference type="SUPFAM" id="SSF82215">
    <property type="entry name" value="C-terminal autoproteolytic domain of nucleoporin nup98"/>
    <property type="match status" value="1"/>
</dbReference>
<evidence type="ECO:0000256" key="7">
    <source>
        <dbReference type="ARBA" id="ARBA00023132"/>
    </source>
</evidence>
<evidence type="ECO:0000256" key="5">
    <source>
        <dbReference type="ARBA" id="ARBA00022927"/>
    </source>
</evidence>
<dbReference type="Proteomes" id="UP000325081">
    <property type="component" value="Unassembled WGS sequence"/>
</dbReference>
<keyword evidence="8" id="KW-0539">Nucleus</keyword>
<dbReference type="PANTHER" id="PTHR23198">
    <property type="entry name" value="NUCLEOPORIN"/>
    <property type="match status" value="1"/>
</dbReference>
<feature type="region of interest" description="Disordered" evidence="10">
    <location>
        <begin position="1"/>
        <end position="26"/>
    </location>
</feature>
<keyword evidence="3" id="KW-0813">Transport</keyword>
<dbReference type="InterPro" id="IPR037665">
    <property type="entry name" value="Nucleoporin_S59-like"/>
</dbReference>
<reference evidence="13" key="1">
    <citation type="journal article" date="2019" name="Curr. Biol.">
        <title>Genome Sequence of Striga asiatica Provides Insight into the Evolution of Plant Parasitism.</title>
        <authorList>
            <person name="Yoshida S."/>
            <person name="Kim S."/>
            <person name="Wafula E.K."/>
            <person name="Tanskanen J."/>
            <person name="Kim Y.M."/>
            <person name="Honaas L."/>
            <person name="Yang Z."/>
            <person name="Spallek T."/>
            <person name="Conn C.E."/>
            <person name="Ichihashi Y."/>
            <person name="Cheong K."/>
            <person name="Cui S."/>
            <person name="Der J.P."/>
            <person name="Gundlach H."/>
            <person name="Jiao Y."/>
            <person name="Hori C."/>
            <person name="Ishida J.K."/>
            <person name="Kasahara H."/>
            <person name="Kiba T."/>
            <person name="Kim M.S."/>
            <person name="Koo N."/>
            <person name="Laohavisit A."/>
            <person name="Lee Y.H."/>
            <person name="Lumba S."/>
            <person name="McCourt P."/>
            <person name="Mortimer J.C."/>
            <person name="Mutuku J.M."/>
            <person name="Nomura T."/>
            <person name="Sasaki-Sekimoto Y."/>
            <person name="Seto Y."/>
            <person name="Wang Y."/>
            <person name="Wakatake T."/>
            <person name="Sakakibara H."/>
            <person name="Demura T."/>
            <person name="Yamaguchi S."/>
            <person name="Yoneyama K."/>
            <person name="Manabe R.I."/>
            <person name="Nelson D.C."/>
            <person name="Schulman A.H."/>
            <person name="Timko M.P."/>
            <person name="dePamphilis C.W."/>
            <person name="Choi D."/>
            <person name="Shirasu K."/>
        </authorList>
    </citation>
    <scope>NUCLEOTIDE SEQUENCE [LARGE SCALE GENOMIC DNA]</scope>
    <source>
        <strain evidence="13">cv. UVA1</strain>
    </source>
</reference>
<dbReference type="InterPro" id="IPR007230">
    <property type="entry name" value="Nup98_auto-Pept-S59_dom"/>
</dbReference>
<dbReference type="GO" id="GO:0034398">
    <property type="term" value="P:telomere tethering at nuclear periphery"/>
    <property type="evidence" value="ECO:0007669"/>
    <property type="project" value="TreeGrafter"/>
</dbReference>
<dbReference type="GO" id="GO:0006405">
    <property type="term" value="P:RNA export from nucleus"/>
    <property type="evidence" value="ECO:0007669"/>
    <property type="project" value="TreeGrafter"/>
</dbReference>
<name>A0A5A7P9F5_STRAF</name>
<comment type="subcellular location">
    <subcellularLocation>
        <location evidence="1">Nucleus</location>
        <location evidence="1">Nuclear pore complex</location>
    </subcellularLocation>
</comment>
<dbReference type="InterPro" id="IPR036903">
    <property type="entry name" value="Nup98_auto-Pept-S59_dom_sf"/>
</dbReference>
<dbReference type="EMBL" id="BKCP01003447">
    <property type="protein sequence ID" value="GER29291.1"/>
    <property type="molecule type" value="Genomic_DNA"/>
</dbReference>
<dbReference type="GO" id="GO:0017056">
    <property type="term" value="F:structural constituent of nuclear pore"/>
    <property type="evidence" value="ECO:0007669"/>
    <property type="project" value="InterPro"/>
</dbReference>
<dbReference type="Gene3D" id="1.10.10.2360">
    <property type="match status" value="1"/>
</dbReference>
<keyword evidence="4" id="KW-0509">mRNA transport</keyword>
<evidence type="ECO:0000256" key="2">
    <source>
        <dbReference type="ARBA" id="ARBA00008926"/>
    </source>
</evidence>
<sequence length="813" mass="88112">MVQTSPFDSVPTAGTSPFLSNPNSAASWPTSGVKETVFGVPNNSGIDFNSKPLPFHSNSSSAGTPFLFGQPTLPNFAPGSGSSGFSSGNSNLFEGYPIAGAFGVSPNSGYGTNTSGFGLPKNTSQIFVGSPFTFHFTQAPGIQGSTGSQLTTASKGSKVSSYVPTQDGGEKILSISGMEIYKGKSHEKLRLEDYELHSKGGQSAGFKPSDSQSNIFQFPSSVNKSDDTICKPSPFEPFKPNPFAPKQQDIVTPKAFPFEAFKPNLFASDDKIIKPSPFEKFKSNPFAPKQQVLVNSDTTCKTFPVGPFKPNPFAIRSQNSVSLNDKITKPSPFAPKQQGLVTSDTTCKAFPIGPFKPNPFAVRSQNSVSVNDKIAEPSPFAPKQQDLVTSSDTTSKAFLFEPFKPNPFAVRSQNSVSVNDKIAEPSPFAPKQQDLVTTSDTNSIAVQIALFEPNPFAIIIKSQDPFTSNDKIAKPSSSEPFFNPFVPKQQDLVTPNDTNSTNSSMTAQPTSVSLSDPWPFTSQFENPIQASRASDGFTMAKEVCCQNINGQQLNLLSSTVGQQSVHAVTPFSMISPTDQPRDNGISSLPASNCLSSKKNNLSTNRSASLLRVRHVSLRKSSLPASRLICTRSDPKVTNLLSKACEKEDTPISFTEKTEAYILSLMPNLPYGEDYYTQPSLTEIASKEKDEPGSCTRVEGFVFGRTGFGSIRFFGQTNVRNLDLGSIVQFNKREVIVYGDNNKKPPVGQGLNKPAEVTLLKIKCTSKKTGKEYVDGPQVKSYREMLVKMAREQGAEFVSYDPVEGEWKFRVQSF</sequence>
<proteinExistence type="inferred from homology"/>
<dbReference type="PANTHER" id="PTHR23198:SF6">
    <property type="entry name" value="NUCLEAR PORE COMPLEX PROTEIN NUP98-NUP96"/>
    <property type="match status" value="1"/>
</dbReference>
<comment type="subunit">
    <text evidence="9">Part of the nuclear pore complex (NPC). The NPC has an eight-fold symmetrical structure comprising a central transport channel and two rings, the cytoplasmic and nuclear rings, to which eight filaments are attached. The cytoplasmic filaments have loose ends, while the nuclear filaments are joined in a distal ring, forming a nuclear basket. NPCs are highly dynamic in configuration and composition, and can be devided in 3 subcomplexes, the NUP62 subcomplex, the NUP107-160 subcomplex and the NUP93 subcomplex, containing approximately 30 different nucleoporin proteins.</text>
</comment>
<dbReference type="GO" id="GO:0003723">
    <property type="term" value="F:RNA binding"/>
    <property type="evidence" value="ECO:0007669"/>
    <property type="project" value="TreeGrafter"/>
</dbReference>
<evidence type="ECO:0000256" key="3">
    <source>
        <dbReference type="ARBA" id="ARBA00022448"/>
    </source>
</evidence>
<evidence type="ECO:0000313" key="12">
    <source>
        <dbReference type="EMBL" id="GER29291.1"/>
    </source>
</evidence>
<dbReference type="GO" id="GO:0008139">
    <property type="term" value="F:nuclear localization sequence binding"/>
    <property type="evidence" value="ECO:0007669"/>
    <property type="project" value="TreeGrafter"/>
</dbReference>
<gene>
    <name evidence="12" type="ORF">STAS_05137</name>
</gene>
<comment type="caution">
    <text evidence="12">The sequence shown here is derived from an EMBL/GenBank/DDBJ whole genome shotgun (WGS) entry which is preliminary data.</text>
</comment>
<evidence type="ECO:0000256" key="1">
    <source>
        <dbReference type="ARBA" id="ARBA00004567"/>
    </source>
</evidence>
<evidence type="ECO:0000256" key="6">
    <source>
        <dbReference type="ARBA" id="ARBA00023010"/>
    </source>
</evidence>
<organism evidence="12 13">
    <name type="scientific">Striga asiatica</name>
    <name type="common">Asiatic witchweed</name>
    <name type="synonym">Buchnera asiatica</name>
    <dbReference type="NCBI Taxonomy" id="4170"/>
    <lineage>
        <taxon>Eukaryota</taxon>
        <taxon>Viridiplantae</taxon>
        <taxon>Streptophyta</taxon>
        <taxon>Embryophyta</taxon>
        <taxon>Tracheophyta</taxon>
        <taxon>Spermatophyta</taxon>
        <taxon>Magnoliopsida</taxon>
        <taxon>eudicotyledons</taxon>
        <taxon>Gunneridae</taxon>
        <taxon>Pentapetalae</taxon>
        <taxon>asterids</taxon>
        <taxon>lamiids</taxon>
        <taxon>Lamiales</taxon>
        <taxon>Orobanchaceae</taxon>
        <taxon>Buchnereae</taxon>
        <taxon>Striga</taxon>
    </lineage>
</organism>
<dbReference type="FunFam" id="3.30.1610.10:FF:000002">
    <property type="entry name" value="nuclear pore complex protein NUP98A"/>
    <property type="match status" value="1"/>
</dbReference>
<dbReference type="GO" id="GO:0051028">
    <property type="term" value="P:mRNA transport"/>
    <property type="evidence" value="ECO:0007669"/>
    <property type="project" value="UniProtKB-KW"/>
</dbReference>
<evidence type="ECO:0000256" key="9">
    <source>
        <dbReference type="ARBA" id="ARBA00065263"/>
    </source>
</evidence>
<keyword evidence="7" id="KW-0906">Nuclear pore complex</keyword>
<dbReference type="OrthoDB" id="913338at2759"/>
<feature type="domain" description="Peptidase S59" evidence="11">
    <location>
        <begin position="671"/>
        <end position="813"/>
    </location>
</feature>
<comment type="similarity">
    <text evidence="2">Belongs to the nucleoporin GLFG family.</text>
</comment>
<evidence type="ECO:0000313" key="13">
    <source>
        <dbReference type="Proteomes" id="UP000325081"/>
    </source>
</evidence>
<dbReference type="Pfam" id="PF04096">
    <property type="entry name" value="Nucleoporin2"/>
    <property type="match status" value="1"/>
</dbReference>
<dbReference type="Gene3D" id="3.30.1610.10">
    <property type="entry name" value="Peptidase S59, nucleoporin"/>
    <property type="match status" value="1"/>
</dbReference>
<keyword evidence="13" id="KW-1185">Reference proteome</keyword>
<dbReference type="AlphaFoldDB" id="A0A5A7P9F5"/>
<dbReference type="GO" id="GO:0044614">
    <property type="term" value="C:nuclear pore cytoplasmic filaments"/>
    <property type="evidence" value="ECO:0007669"/>
    <property type="project" value="TreeGrafter"/>
</dbReference>
<accession>A0A5A7P9F5</accession>
<dbReference type="PROSITE" id="PS51434">
    <property type="entry name" value="NUP_C"/>
    <property type="match status" value="1"/>
</dbReference>
<evidence type="ECO:0000256" key="4">
    <source>
        <dbReference type="ARBA" id="ARBA00022816"/>
    </source>
</evidence>
<feature type="region of interest" description="Disordered" evidence="10">
    <location>
        <begin position="484"/>
        <end position="512"/>
    </location>
</feature>
<keyword evidence="6" id="KW-0811">Translocation</keyword>
<dbReference type="GO" id="GO:0000973">
    <property type="term" value="P:post-transcriptional tethering of RNA polymerase II gene DNA at nuclear periphery"/>
    <property type="evidence" value="ECO:0007669"/>
    <property type="project" value="TreeGrafter"/>
</dbReference>
<evidence type="ECO:0000256" key="8">
    <source>
        <dbReference type="ARBA" id="ARBA00023242"/>
    </source>
</evidence>